<dbReference type="InterPro" id="IPR036388">
    <property type="entry name" value="WH-like_DNA-bd_sf"/>
</dbReference>
<dbReference type="Pfam" id="PF07729">
    <property type="entry name" value="FCD"/>
    <property type="match status" value="1"/>
</dbReference>
<dbReference type="CDD" id="cd07377">
    <property type="entry name" value="WHTH_GntR"/>
    <property type="match status" value="1"/>
</dbReference>
<sequence length="231" mass="25430">MRRRPQLSDEVASHLRSAIMSGSFRSGEFIRLDETAAELGVSVTPVREALLTLRGEGMVESAPNRGYRVSRMSGSDIDDIFWLQGQLAVELALRATDHADAGDLEILVELNERLRVRVTAPNGSTASDGAPDVERIADAEWCFHREVNRIASSPKLAWFLDAAARALPYRLFARDRQWGVVAVRSHERLIAAMRVGDRGEVITQTLVQFDDAAARLLAHRTRVAGAAEAGE</sequence>
<evidence type="ECO:0000256" key="3">
    <source>
        <dbReference type="ARBA" id="ARBA00023163"/>
    </source>
</evidence>
<evidence type="ECO:0000256" key="1">
    <source>
        <dbReference type="ARBA" id="ARBA00023015"/>
    </source>
</evidence>
<accession>A0ABU7LIG2</accession>
<name>A0ABU7LIG2_9NOCA</name>
<proteinExistence type="predicted"/>
<dbReference type="Gene3D" id="1.10.10.10">
    <property type="entry name" value="Winged helix-like DNA-binding domain superfamily/Winged helix DNA-binding domain"/>
    <property type="match status" value="1"/>
</dbReference>
<keyword evidence="6" id="KW-1185">Reference proteome</keyword>
<dbReference type="PROSITE" id="PS50949">
    <property type="entry name" value="HTH_GNTR"/>
    <property type="match status" value="1"/>
</dbReference>
<feature type="domain" description="HTH gntR-type" evidence="4">
    <location>
        <begin position="5"/>
        <end position="72"/>
    </location>
</feature>
<dbReference type="Gene3D" id="1.20.120.530">
    <property type="entry name" value="GntR ligand-binding domain-like"/>
    <property type="match status" value="1"/>
</dbReference>
<dbReference type="Proteomes" id="UP001336020">
    <property type="component" value="Unassembled WGS sequence"/>
</dbReference>
<organism evidence="5 6">
    <name type="scientific">Rhodococcus artemisiae</name>
    <dbReference type="NCBI Taxonomy" id="714159"/>
    <lineage>
        <taxon>Bacteria</taxon>
        <taxon>Bacillati</taxon>
        <taxon>Actinomycetota</taxon>
        <taxon>Actinomycetes</taxon>
        <taxon>Mycobacteriales</taxon>
        <taxon>Nocardiaceae</taxon>
        <taxon>Rhodococcus</taxon>
    </lineage>
</organism>
<dbReference type="InterPro" id="IPR008920">
    <property type="entry name" value="TF_FadR/GntR_C"/>
</dbReference>
<evidence type="ECO:0000313" key="5">
    <source>
        <dbReference type="EMBL" id="MEE2061328.1"/>
    </source>
</evidence>
<dbReference type="SUPFAM" id="SSF48008">
    <property type="entry name" value="GntR ligand-binding domain-like"/>
    <property type="match status" value="1"/>
</dbReference>
<dbReference type="InterPro" id="IPR036390">
    <property type="entry name" value="WH_DNA-bd_sf"/>
</dbReference>
<keyword evidence="1" id="KW-0805">Transcription regulation</keyword>
<dbReference type="InterPro" id="IPR011711">
    <property type="entry name" value="GntR_C"/>
</dbReference>
<dbReference type="Pfam" id="PF00392">
    <property type="entry name" value="GntR"/>
    <property type="match status" value="1"/>
</dbReference>
<reference evidence="5 6" key="1">
    <citation type="submission" date="2023-07" db="EMBL/GenBank/DDBJ databases">
        <authorList>
            <person name="Girao M."/>
            <person name="Carvalho M.F."/>
        </authorList>
    </citation>
    <scope>NUCLEOTIDE SEQUENCE [LARGE SCALE GENOMIC DNA]</scope>
    <source>
        <strain evidence="5 6">YIM65754</strain>
    </source>
</reference>
<dbReference type="PANTHER" id="PTHR43537:SF24">
    <property type="entry name" value="GLUCONATE OPERON TRANSCRIPTIONAL REPRESSOR"/>
    <property type="match status" value="1"/>
</dbReference>
<gene>
    <name evidence="5" type="ORF">Q7514_27760</name>
</gene>
<comment type="caution">
    <text evidence="5">The sequence shown here is derived from an EMBL/GenBank/DDBJ whole genome shotgun (WGS) entry which is preliminary data.</text>
</comment>
<dbReference type="PANTHER" id="PTHR43537">
    <property type="entry name" value="TRANSCRIPTIONAL REGULATOR, GNTR FAMILY"/>
    <property type="match status" value="1"/>
</dbReference>
<keyword evidence="2" id="KW-0238">DNA-binding</keyword>
<dbReference type="EMBL" id="JAUTXY010000017">
    <property type="protein sequence ID" value="MEE2061328.1"/>
    <property type="molecule type" value="Genomic_DNA"/>
</dbReference>
<dbReference type="RefSeq" id="WP_330136488.1">
    <property type="nucleotide sequence ID" value="NZ_JAUTXY010000017.1"/>
</dbReference>
<keyword evidence="3" id="KW-0804">Transcription</keyword>
<evidence type="ECO:0000256" key="2">
    <source>
        <dbReference type="ARBA" id="ARBA00023125"/>
    </source>
</evidence>
<dbReference type="InterPro" id="IPR000524">
    <property type="entry name" value="Tscrpt_reg_HTH_GntR"/>
</dbReference>
<evidence type="ECO:0000313" key="6">
    <source>
        <dbReference type="Proteomes" id="UP001336020"/>
    </source>
</evidence>
<dbReference type="SUPFAM" id="SSF46785">
    <property type="entry name" value="Winged helix' DNA-binding domain"/>
    <property type="match status" value="1"/>
</dbReference>
<dbReference type="SMART" id="SM00345">
    <property type="entry name" value="HTH_GNTR"/>
    <property type="match status" value="1"/>
</dbReference>
<protein>
    <submittedName>
        <fullName evidence="5">GntR family transcriptional regulator</fullName>
    </submittedName>
</protein>
<evidence type="ECO:0000259" key="4">
    <source>
        <dbReference type="PROSITE" id="PS50949"/>
    </source>
</evidence>